<dbReference type="InterPro" id="IPR004358">
    <property type="entry name" value="Sig_transdc_His_kin-like_C"/>
</dbReference>
<evidence type="ECO:0000313" key="17">
    <source>
        <dbReference type="Proteomes" id="UP000029738"/>
    </source>
</evidence>
<proteinExistence type="predicted"/>
<evidence type="ECO:0000256" key="4">
    <source>
        <dbReference type="ARBA" id="ARBA00022475"/>
    </source>
</evidence>
<dbReference type="Gene3D" id="3.30.565.10">
    <property type="entry name" value="Histidine kinase-like ATPase, C-terminal domain"/>
    <property type="match status" value="1"/>
</dbReference>
<comment type="subcellular location">
    <subcellularLocation>
        <location evidence="2">Cell membrane</location>
        <topology evidence="2">Multi-pass membrane protein</topology>
    </subcellularLocation>
</comment>
<keyword evidence="11 13" id="KW-0472">Membrane</keyword>
<dbReference type="Gene3D" id="6.10.340.10">
    <property type="match status" value="1"/>
</dbReference>
<feature type="coiled-coil region" evidence="12">
    <location>
        <begin position="436"/>
        <end position="466"/>
    </location>
</feature>
<dbReference type="InterPro" id="IPR003594">
    <property type="entry name" value="HATPase_dom"/>
</dbReference>
<dbReference type="EC" id="2.7.13.3" evidence="3"/>
<dbReference type="PANTHER" id="PTHR43065">
    <property type="entry name" value="SENSOR HISTIDINE KINASE"/>
    <property type="match status" value="1"/>
</dbReference>
<comment type="caution">
    <text evidence="16">The sequence shown here is derived from an EMBL/GenBank/DDBJ whole genome shotgun (WGS) entry which is preliminary data.</text>
</comment>
<evidence type="ECO:0000256" key="11">
    <source>
        <dbReference type="ARBA" id="ARBA00023136"/>
    </source>
</evidence>
<dbReference type="InterPro" id="IPR003661">
    <property type="entry name" value="HisK_dim/P_dom"/>
</dbReference>
<dbReference type="InterPro" id="IPR005467">
    <property type="entry name" value="His_kinase_dom"/>
</dbReference>
<dbReference type="PANTHER" id="PTHR43065:SF50">
    <property type="entry name" value="HISTIDINE KINASE"/>
    <property type="match status" value="1"/>
</dbReference>
<feature type="transmembrane region" description="Helical" evidence="13">
    <location>
        <begin position="21"/>
        <end position="43"/>
    </location>
</feature>
<reference evidence="16" key="2">
    <citation type="submission" date="2019-11" db="EMBL/GenBank/DDBJ databases">
        <title>Improved Assembly of Tolypothrix boutellei genome.</title>
        <authorList>
            <person name="Sarangi A.N."/>
            <person name="Mukherjee M."/>
            <person name="Ghosh S."/>
            <person name="Singh D."/>
            <person name="Das A."/>
            <person name="Kant S."/>
            <person name="Prusty A."/>
            <person name="Tripathy S."/>
        </authorList>
    </citation>
    <scope>NUCLEOTIDE SEQUENCE</scope>
    <source>
        <strain evidence="16">VB521301</strain>
    </source>
</reference>
<feature type="domain" description="HAMP" evidence="15">
    <location>
        <begin position="374"/>
        <end position="426"/>
    </location>
</feature>
<dbReference type="AlphaFoldDB" id="A0A8S9T691"/>
<dbReference type="SMART" id="SM00387">
    <property type="entry name" value="HATPase_c"/>
    <property type="match status" value="1"/>
</dbReference>
<dbReference type="EMBL" id="JHEG04000001">
    <property type="protein sequence ID" value="KAF3887588.1"/>
    <property type="molecule type" value="Genomic_DNA"/>
</dbReference>
<dbReference type="SMART" id="SM00304">
    <property type="entry name" value="HAMP"/>
    <property type="match status" value="1"/>
</dbReference>
<dbReference type="SUPFAM" id="SSF158472">
    <property type="entry name" value="HAMP domain-like"/>
    <property type="match status" value="1"/>
</dbReference>
<evidence type="ECO:0000256" key="13">
    <source>
        <dbReference type="SAM" id="Phobius"/>
    </source>
</evidence>
<keyword evidence="12" id="KW-0175">Coiled coil</keyword>
<evidence type="ECO:0000256" key="9">
    <source>
        <dbReference type="ARBA" id="ARBA00022989"/>
    </source>
</evidence>
<feature type="domain" description="Histidine kinase" evidence="14">
    <location>
        <begin position="475"/>
        <end position="736"/>
    </location>
</feature>
<dbReference type="PROSITE" id="PS50885">
    <property type="entry name" value="HAMP"/>
    <property type="match status" value="1"/>
</dbReference>
<evidence type="ECO:0000256" key="12">
    <source>
        <dbReference type="SAM" id="Coils"/>
    </source>
</evidence>
<keyword evidence="6" id="KW-0808">Transferase</keyword>
<feature type="transmembrane region" description="Helical" evidence="13">
    <location>
        <begin position="355"/>
        <end position="377"/>
    </location>
</feature>
<keyword evidence="17" id="KW-1185">Reference proteome</keyword>
<evidence type="ECO:0000256" key="10">
    <source>
        <dbReference type="ARBA" id="ARBA00023012"/>
    </source>
</evidence>
<keyword evidence="10" id="KW-0902">Two-component regulatory system</keyword>
<evidence type="ECO:0000259" key="14">
    <source>
        <dbReference type="PROSITE" id="PS50109"/>
    </source>
</evidence>
<dbReference type="Pfam" id="PF00672">
    <property type="entry name" value="HAMP"/>
    <property type="match status" value="1"/>
</dbReference>
<dbReference type="CDD" id="cd06225">
    <property type="entry name" value="HAMP"/>
    <property type="match status" value="1"/>
</dbReference>
<keyword evidence="7 13" id="KW-0812">Transmembrane</keyword>
<comment type="catalytic activity">
    <reaction evidence="1">
        <text>ATP + protein L-histidine = ADP + protein N-phospho-L-histidine.</text>
        <dbReference type="EC" id="2.7.13.3"/>
    </reaction>
</comment>
<dbReference type="Gene3D" id="3.30.450.20">
    <property type="entry name" value="PAS domain"/>
    <property type="match status" value="1"/>
</dbReference>
<evidence type="ECO:0000256" key="8">
    <source>
        <dbReference type="ARBA" id="ARBA00022777"/>
    </source>
</evidence>
<keyword evidence="8" id="KW-0418">Kinase</keyword>
<keyword evidence="9 13" id="KW-1133">Transmembrane helix</keyword>
<accession>A0A8S9T691</accession>
<evidence type="ECO:0000256" key="6">
    <source>
        <dbReference type="ARBA" id="ARBA00022679"/>
    </source>
</evidence>
<dbReference type="Pfam" id="PF02518">
    <property type="entry name" value="HATPase_c"/>
    <property type="match status" value="1"/>
</dbReference>
<sequence>MNFLLKNIIYKIASGKISLRLFLIIPFLIQIFSAVGLIGYFSFKNGERAVNDLANQLEQEISSRVHQHLDRYLATPHQINQLNANAVELGKLDLRDFQGVGHYFWKQMSVFDVGYIYYVLSTGEYAGAGIFLEPNKVTIDELSTNTQHKANTYATDSQGNRTKLIKSYDNYHPQEEAAYTDAVKAGKAVWSQVYQWDNFPNIISISASYPLYTKTNKLVGVLVTNLRLAQISDFLRKLKVSSLGKAFVIERDGLVIASSSQEQPYTLSDGKAQRLNVINSTDFLIQSTATYLKKHYGDFRKIQSQQNLDFMLQGKRQFIQVAPWRDKFGLDWLVVVVVPETSFMEQIHANTQTTILLSFGALGVAAILGIFTSHWIVDPIRKLRIASQAIASGKIEQTVDFKGIEEIEALGQSFNHMAIQLESSFKELEIRVAQRTTELQQKNVDLEQALEELKRTQSHLIQVEKMSSLGQLIAGIAHEINNPINFIHGNINYAHDYIQSLLELIEIYQKECPIKTSLIDEKITNIDLNFITKDLIDIIKSMKLGTTRIQKIVLGLRNFSRLDEAIMKPVDIHEGIESTLMILQHRLLASDNWSKINIIKEYGKLPLVNCYASSLNQVFMNLLSNAIDALEEAKRHRSGDLELTLNSECPTIQISTELAGLNTVKICITDNGCGIDCEIQKKVFDPFFTTKPVGSGTGLGLSISYQIVVEKHGGRLYCHSTPGKGTCFVVEIPIAIATQ</sequence>
<dbReference type="RefSeq" id="WP_050045627.1">
    <property type="nucleotide sequence ID" value="NZ_JHEG04000001.1"/>
</dbReference>
<dbReference type="Pfam" id="PF02743">
    <property type="entry name" value="dCache_1"/>
    <property type="match status" value="1"/>
</dbReference>
<reference evidence="16" key="1">
    <citation type="journal article" date="2015" name="Genome Announc.">
        <title>Draft Genome Sequence of Tolypothrix boutellei Strain VB521301.</title>
        <authorList>
            <person name="Chandrababunaidu M.M."/>
            <person name="Singh D."/>
            <person name="Sen D."/>
            <person name="Bhan S."/>
            <person name="Das S."/>
            <person name="Gupta A."/>
            <person name="Adhikary S.P."/>
            <person name="Tripathy S."/>
        </authorList>
    </citation>
    <scope>NUCLEOTIDE SEQUENCE</scope>
    <source>
        <strain evidence="16">VB521301</strain>
    </source>
</reference>
<evidence type="ECO:0000313" key="16">
    <source>
        <dbReference type="EMBL" id="KAF3887588.1"/>
    </source>
</evidence>
<dbReference type="SUPFAM" id="SSF47384">
    <property type="entry name" value="Homodimeric domain of signal transducing histidine kinase"/>
    <property type="match status" value="1"/>
</dbReference>
<dbReference type="InterPro" id="IPR003660">
    <property type="entry name" value="HAMP_dom"/>
</dbReference>
<dbReference type="SUPFAM" id="SSF55874">
    <property type="entry name" value="ATPase domain of HSP90 chaperone/DNA topoisomerase II/histidine kinase"/>
    <property type="match status" value="1"/>
</dbReference>
<evidence type="ECO:0000256" key="1">
    <source>
        <dbReference type="ARBA" id="ARBA00000085"/>
    </source>
</evidence>
<name>A0A8S9T691_9CYAN</name>
<dbReference type="InterPro" id="IPR036097">
    <property type="entry name" value="HisK_dim/P_sf"/>
</dbReference>
<dbReference type="CDD" id="cd00082">
    <property type="entry name" value="HisKA"/>
    <property type="match status" value="1"/>
</dbReference>
<evidence type="ECO:0000256" key="2">
    <source>
        <dbReference type="ARBA" id="ARBA00004651"/>
    </source>
</evidence>
<protein>
    <recommendedName>
        <fullName evidence="3">histidine kinase</fullName>
        <ecNumber evidence="3">2.7.13.3</ecNumber>
    </recommendedName>
</protein>
<dbReference type="GO" id="GO:0000155">
    <property type="term" value="F:phosphorelay sensor kinase activity"/>
    <property type="evidence" value="ECO:0007669"/>
    <property type="project" value="InterPro"/>
</dbReference>
<organism evidence="16 17">
    <name type="scientific">Tolypothrix bouteillei VB521301</name>
    <dbReference type="NCBI Taxonomy" id="1479485"/>
    <lineage>
        <taxon>Bacteria</taxon>
        <taxon>Bacillati</taxon>
        <taxon>Cyanobacteriota</taxon>
        <taxon>Cyanophyceae</taxon>
        <taxon>Nostocales</taxon>
        <taxon>Tolypothrichaceae</taxon>
        <taxon>Tolypothrix</taxon>
    </lineage>
</organism>
<dbReference type="PRINTS" id="PR00344">
    <property type="entry name" value="BCTRLSENSOR"/>
</dbReference>
<dbReference type="CDD" id="cd12913">
    <property type="entry name" value="PDC1_MCP_like"/>
    <property type="match status" value="1"/>
</dbReference>
<dbReference type="InterPro" id="IPR036890">
    <property type="entry name" value="HATPase_C_sf"/>
</dbReference>
<evidence type="ECO:0000256" key="3">
    <source>
        <dbReference type="ARBA" id="ARBA00012438"/>
    </source>
</evidence>
<evidence type="ECO:0000256" key="5">
    <source>
        <dbReference type="ARBA" id="ARBA00022553"/>
    </source>
</evidence>
<evidence type="ECO:0000256" key="7">
    <source>
        <dbReference type="ARBA" id="ARBA00022692"/>
    </source>
</evidence>
<dbReference type="PROSITE" id="PS50109">
    <property type="entry name" value="HIS_KIN"/>
    <property type="match status" value="1"/>
</dbReference>
<keyword evidence="4" id="KW-1003">Cell membrane</keyword>
<gene>
    <name evidence="16" type="ORF">DA73_0400020415</name>
</gene>
<dbReference type="Proteomes" id="UP000029738">
    <property type="component" value="Unassembled WGS sequence"/>
</dbReference>
<dbReference type="GO" id="GO:0005886">
    <property type="term" value="C:plasma membrane"/>
    <property type="evidence" value="ECO:0007669"/>
    <property type="project" value="UniProtKB-SubCell"/>
</dbReference>
<keyword evidence="5" id="KW-0597">Phosphoprotein</keyword>
<dbReference type="InterPro" id="IPR033479">
    <property type="entry name" value="dCache_1"/>
</dbReference>
<dbReference type="OrthoDB" id="9772100at2"/>
<evidence type="ECO:0000259" key="15">
    <source>
        <dbReference type="PROSITE" id="PS50885"/>
    </source>
</evidence>
<dbReference type="Gene3D" id="1.10.287.130">
    <property type="match status" value="1"/>
</dbReference>